<keyword evidence="2" id="KW-1185">Reference proteome</keyword>
<name>A0A9N7Y4I3_PLEPL</name>
<dbReference type="EMBL" id="CADEAL010000001">
    <property type="protein sequence ID" value="CAB1412398.1"/>
    <property type="molecule type" value="Genomic_DNA"/>
</dbReference>
<accession>A0A9N7Y4I3</accession>
<gene>
    <name evidence="1" type="ORF">PLEPLA_LOCUS89</name>
</gene>
<organism evidence="1 2">
    <name type="scientific">Pleuronectes platessa</name>
    <name type="common">European plaice</name>
    <dbReference type="NCBI Taxonomy" id="8262"/>
    <lineage>
        <taxon>Eukaryota</taxon>
        <taxon>Metazoa</taxon>
        <taxon>Chordata</taxon>
        <taxon>Craniata</taxon>
        <taxon>Vertebrata</taxon>
        <taxon>Euteleostomi</taxon>
        <taxon>Actinopterygii</taxon>
        <taxon>Neopterygii</taxon>
        <taxon>Teleostei</taxon>
        <taxon>Neoteleostei</taxon>
        <taxon>Acanthomorphata</taxon>
        <taxon>Carangaria</taxon>
        <taxon>Pleuronectiformes</taxon>
        <taxon>Pleuronectoidei</taxon>
        <taxon>Pleuronectidae</taxon>
        <taxon>Pleuronectes</taxon>
    </lineage>
</organism>
<evidence type="ECO:0000313" key="2">
    <source>
        <dbReference type="Proteomes" id="UP001153269"/>
    </source>
</evidence>
<evidence type="ECO:0000313" key="1">
    <source>
        <dbReference type="EMBL" id="CAB1412398.1"/>
    </source>
</evidence>
<dbReference type="Proteomes" id="UP001153269">
    <property type="component" value="Unassembled WGS sequence"/>
</dbReference>
<proteinExistence type="predicted"/>
<sequence>MCFSIGVNVSEPVILLCSSYVKGKNNEFPSRCALAAAAGSHQLGSQVHSSLAVATLLKNVEPDQWKVPVEALLGETENRRPPEETGRQP</sequence>
<dbReference type="AlphaFoldDB" id="A0A9N7Y4I3"/>
<protein>
    <submittedName>
        <fullName evidence="1">Uncharacterized protein</fullName>
    </submittedName>
</protein>
<reference evidence="1" key="1">
    <citation type="submission" date="2020-03" db="EMBL/GenBank/DDBJ databases">
        <authorList>
            <person name="Weist P."/>
        </authorList>
    </citation>
    <scope>NUCLEOTIDE SEQUENCE</scope>
</reference>
<comment type="caution">
    <text evidence="1">The sequence shown here is derived from an EMBL/GenBank/DDBJ whole genome shotgun (WGS) entry which is preliminary data.</text>
</comment>